<gene>
    <name evidence="2" type="ORF">NE857_21275</name>
</gene>
<feature type="domain" description="DUF397" evidence="1">
    <location>
        <begin position="6"/>
        <end position="72"/>
    </location>
</feature>
<sequence length="92" mass="10098">MDQSRAQWRKARRSGNNGGACVEVAALPGRDVTVENKTVEDEVFVVRDSKNPDQPALVYTRAEWDAFVEGVKNGEFDSEVLLAAMKNVATVS</sequence>
<dbReference type="Pfam" id="PF04149">
    <property type="entry name" value="DUF397"/>
    <property type="match status" value="1"/>
</dbReference>
<evidence type="ECO:0000259" key="1">
    <source>
        <dbReference type="Pfam" id="PF04149"/>
    </source>
</evidence>
<proteinExistence type="predicted"/>
<reference evidence="2" key="1">
    <citation type="submission" date="2022-06" db="EMBL/GenBank/DDBJ databases">
        <authorList>
            <person name="Ping M."/>
        </authorList>
    </citation>
    <scope>NUCLEOTIDE SEQUENCE</scope>
    <source>
        <strain evidence="2">JCM11759T</strain>
    </source>
</reference>
<accession>A0ABY5D0R6</accession>
<dbReference type="Proteomes" id="UP001055940">
    <property type="component" value="Chromosome"/>
</dbReference>
<dbReference type="EMBL" id="CP099837">
    <property type="protein sequence ID" value="USY17849.1"/>
    <property type="molecule type" value="Genomic_DNA"/>
</dbReference>
<keyword evidence="3" id="KW-1185">Reference proteome</keyword>
<dbReference type="RefSeq" id="WP_254417340.1">
    <property type="nucleotide sequence ID" value="NZ_BAAAJB010000011.1"/>
</dbReference>
<evidence type="ECO:0000313" key="2">
    <source>
        <dbReference type="EMBL" id="USY17849.1"/>
    </source>
</evidence>
<protein>
    <submittedName>
        <fullName evidence="2">DUF397 domain-containing protein</fullName>
    </submittedName>
</protein>
<evidence type="ECO:0000313" key="3">
    <source>
        <dbReference type="Proteomes" id="UP001055940"/>
    </source>
</evidence>
<dbReference type="InterPro" id="IPR007278">
    <property type="entry name" value="DUF397"/>
</dbReference>
<name>A0ABY5D0R6_9ACTN</name>
<organism evidence="2 3">
    <name type="scientific">Nocardiopsis exhalans</name>
    <dbReference type="NCBI Taxonomy" id="163604"/>
    <lineage>
        <taxon>Bacteria</taxon>
        <taxon>Bacillati</taxon>
        <taxon>Actinomycetota</taxon>
        <taxon>Actinomycetes</taxon>
        <taxon>Streptosporangiales</taxon>
        <taxon>Nocardiopsidaceae</taxon>
        <taxon>Nocardiopsis</taxon>
    </lineage>
</organism>